<dbReference type="CDD" id="cd16390">
    <property type="entry name" value="ParB_N_Srx_like"/>
    <property type="match status" value="1"/>
</dbReference>
<dbReference type="EMBL" id="CP019948">
    <property type="protein sequence ID" value="ARN80092.1"/>
    <property type="molecule type" value="Genomic_DNA"/>
</dbReference>
<dbReference type="AlphaFoldDB" id="A0A1W6MR94"/>
<accession>A0A1W6MR94</accession>
<evidence type="ECO:0000313" key="1">
    <source>
        <dbReference type="EMBL" id="ARN80092.1"/>
    </source>
</evidence>
<dbReference type="Proteomes" id="UP000193978">
    <property type="component" value="Chromosome"/>
</dbReference>
<proteinExistence type="predicted"/>
<reference evidence="1 2" key="1">
    <citation type="submission" date="2017-02" db="EMBL/GenBank/DDBJ databases">
        <authorList>
            <person name="Peterson S.W."/>
        </authorList>
    </citation>
    <scope>NUCLEOTIDE SEQUENCE [LARGE SCALE GENOMIC DNA]</scope>
    <source>
        <strain evidence="1 2">S285</strain>
    </source>
</reference>
<protein>
    <recommendedName>
        <fullName evidence="3">Chromosome partitioning protein ParB</fullName>
    </recommendedName>
</protein>
<dbReference type="InterPro" id="IPR036086">
    <property type="entry name" value="ParB/Sulfiredoxin_sf"/>
</dbReference>
<dbReference type="STRING" id="655015.B1812_02230"/>
<dbReference type="Gene3D" id="1.10.8.10">
    <property type="entry name" value="DNA helicase RuvA subunit, C-terminal domain"/>
    <property type="match status" value="1"/>
</dbReference>
<organism evidence="1 2">
    <name type="scientific">Methylocystis bryophila</name>
    <dbReference type="NCBI Taxonomy" id="655015"/>
    <lineage>
        <taxon>Bacteria</taxon>
        <taxon>Pseudomonadati</taxon>
        <taxon>Pseudomonadota</taxon>
        <taxon>Alphaproteobacteria</taxon>
        <taxon>Hyphomicrobiales</taxon>
        <taxon>Methylocystaceae</taxon>
        <taxon>Methylocystis</taxon>
    </lineage>
</organism>
<sequence>MPDNLSHSNLTSRKSNIKLWLPGEDMGGNHAEFLEERLEKLRPTQMTVGFAEVALKRKTFRALSTEGKRRFVSEHPFPAVRGPGGRYYITDGHHLGRALLEEGAGAAKISLLGDLSHFDAPAFWREMDQRGLSFPFDAKGGRQPFENMPRSLREMTDDPYRSLAAQVRRAGGYRKDSIPFAEFKWAEYFRRRLSLEAVNGFPELALQCARKLARHGTALCAQCDAAFSKICGARERTEDDLLSSENG</sequence>
<evidence type="ECO:0000313" key="2">
    <source>
        <dbReference type="Proteomes" id="UP000193978"/>
    </source>
</evidence>
<name>A0A1W6MR94_9HYPH</name>
<keyword evidence="2" id="KW-1185">Reference proteome</keyword>
<evidence type="ECO:0008006" key="3">
    <source>
        <dbReference type="Google" id="ProtNLM"/>
    </source>
</evidence>
<gene>
    <name evidence="1" type="ORF">B1812_02230</name>
</gene>
<dbReference type="InterPro" id="IPR014956">
    <property type="entry name" value="ParBc_2"/>
</dbReference>
<dbReference type="Gene3D" id="3.90.1530.10">
    <property type="entry name" value="Conserved hypothetical protein from pyrococcus furiosus pfu- 392566-001, ParB domain"/>
    <property type="match status" value="1"/>
</dbReference>
<dbReference type="Pfam" id="PF08857">
    <property type="entry name" value="ParBc_2"/>
    <property type="match status" value="1"/>
</dbReference>
<dbReference type="KEGG" id="mbry:B1812_02230"/>
<dbReference type="SUPFAM" id="SSF110849">
    <property type="entry name" value="ParB/Sulfiredoxin"/>
    <property type="match status" value="1"/>
</dbReference>